<dbReference type="RefSeq" id="WP_354635184.1">
    <property type="nucleotide sequence ID" value="NZ_CP159837.1"/>
</dbReference>
<comment type="catalytic activity">
    <reaction evidence="4">
        <text>a 2'-deoxyadenosine in DNA + S-adenosyl-L-methionine = an N(6)-methyl-2'-deoxyadenosine in DNA + S-adenosyl-L-homocysteine + H(+)</text>
        <dbReference type="Rhea" id="RHEA:15197"/>
        <dbReference type="Rhea" id="RHEA-COMP:12418"/>
        <dbReference type="Rhea" id="RHEA-COMP:12419"/>
        <dbReference type="ChEBI" id="CHEBI:15378"/>
        <dbReference type="ChEBI" id="CHEBI:57856"/>
        <dbReference type="ChEBI" id="CHEBI:59789"/>
        <dbReference type="ChEBI" id="CHEBI:90615"/>
        <dbReference type="ChEBI" id="CHEBI:90616"/>
        <dbReference type="EC" id="2.1.1.72"/>
    </reaction>
</comment>
<dbReference type="Pfam" id="PF20466">
    <property type="entry name" value="MmeI_TRD"/>
    <property type="match status" value="1"/>
</dbReference>
<dbReference type="InterPro" id="IPR046819">
    <property type="entry name" value="MmeI_hel"/>
</dbReference>
<feature type="domain" description="MmeI-like helicase spacer" evidence="6">
    <location>
        <begin position="216"/>
        <end position="286"/>
    </location>
</feature>
<name>A0AAU8JCW9_9CYAN</name>
<dbReference type="PROSITE" id="PS00092">
    <property type="entry name" value="N6_MTASE"/>
    <property type="match status" value="1"/>
</dbReference>
<gene>
    <name evidence="9" type="ORF">ABWT76_005149</name>
</gene>
<dbReference type="PRINTS" id="PR00507">
    <property type="entry name" value="N12N6MTFRASE"/>
</dbReference>
<dbReference type="InterPro" id="IPR046820">
    <property type="entry name" value="MmeI_TRD"/>
</dbReference>
<sequence length="1160" mass="132973">MNEADKQRVQAFLNKWQGSEGNERANYQSFFGDLCVALGVAGPPPKGSVSGDPYCFDKDIKFYSEKGESTRFADFYKQGHFLIEAKQGSKESTKGHGKRGTKAYQDAMQKAFYQAKSYANNRMLGELPPFLITCDIGSHFEIWQGFSGEYGSYGARQQVNLADLIQPEVFDRFVKIFTDPQELNPEKYRARVTREVAAELAKLSRWLEEQGHEPQETANFLMRCIFTMFAEDVKLLPGEVFTKALRDRWISSPKHFKPEIESLWQTMNIGGKFGFEKILRFNGSFFQDATAFALPKDQLEVLYAAAAKDWSQVEPAIFGTLLERALEKKERSRLGAHYTPRSYVERLVRPVVMEPLRQEWDEIELEVKRLLEPEPGKEEPTKNQRNKAEKEIRGFLAKLRTIKILDPACGTGNFLYVTFDLMKSLEDEVFQRLEDVTNQSRDQLMLDIQQVQINPSQFLGIEINPRAAAIAELVIWIGYLQWQFRQRKDTGFLEPVLQAFGNIECRDAVLAYDGKKEDIDPKTGKVRTRWGGKMMTHPVTGEEVPDPTDQIPIYRYINPRPAEWPEADYVVSNPPFVGDKRMKNTLGDDYVKSLRQAHHTVPGTCDLVMFWWNQAGELLSKSKIKAFGLITTNTITQVFNRKIIEKYLEKISLSFAIPDHPWVDGSDVAAVRIAMTVAVPGQSKGVLCQVVSEYETEEGYSVPVLSTLKGIIRSNLSIGADILGTHPLLSNLEMGYKGVTVLGEGFFLSEKEFTELLQKENKAIQVIKILYKGKDITNYPRNLRVIDLYDLSEEQVRSSYPNIYQWIKERVFAVRAVQKRKSYRDYWWIFAEPRPQMRVALKGIDRYIATVETAKHRVFVFLRTSEVLPDVKLVLFASNDAYLLGVLSSKVHITWALPTGGTLEDRPVYSKTRCFDPFPFPDPTPEQKQKIRELGERLDAHRKQVQANHPDITITGMYNLLEKLRAGEPFTDQDREYNSKALVSTLKQIHDDLDRAVFAAYGWDDLIPLWEQSQNHNPKEELENQILDRLVALNAERAEEERNGLIRWLRPEYQAPEAQAHQTTLEGVTPEAETVVEPVEQQKWPTKPKEQLAAIRDLLRTNSHEWTVNQIAAQFTGRNTQKKLDAITENLERLEWFGMIISHTKNGITSWQYTELPQAG</sequence>
<dbReference type="Pfam" id="PF20464">
    <property type="entry name" value="MmeI_N"/>
    <property type="match status" value="1"/>
</dbReference>
<evidence type="ECO:0000313" key="9">
    <source>
        <dbReference type="EMBL" id="XCM36391.1"/>
    </source>
</evidence>
<evidence type="ECO:0000256" key="2">
    <source>
        <dbReference type="ARBA" id="ARBA00022603"/>
    </source>
</evidence>
<feature type="domain" description="MmeI-like target recognition" evidence="7">
    <location>
        <begin position="739"/>
        <end position="922"/>
    </location>
</feature>
<dbReference type="PANTHER" id="PTHR33841">
    <property type="entry name" value="DNA METHYLTRANSFERASE YEEA-RELATED"/>
    <property type="match status" value="1"/>
</dbReference>
<dbReference type="EMBL" id="CP159837">
    <property type="protein sequence ID" value="XCM36391.1"/>
    <property type="molecule type" value="Genomic_DNA"/>
</dbReference>
<organism evidence="9">
    <name type="scientific">Planktothricoides raciborskii GIHE-MW2</name>
    <dbReference type="NCBI Taxonomy" id="2792601"/>
    <lineage>
        <taxon>Bacteria</taxon>
        <taxon>Bacillati</taxon>
        <taxon>Cyanobacteriota</taxon>
        <taxon>Cyanophyceae</taxon>
        <taxon>Oscillatoriophycideae</taxon>
        <taxon>Oscillatoriales</taxon>
        <taxon>Oscillatoriaceae</taxon>
        <taxon>Planktothricoides</taxon>
    </lineage>
</organism>
<dbReference type="InterPro" id="IPR046816">
    <property type="entry name" value="MmeI_Mtase"/>
</dbReference>
<dbReference type="GO" id="GO:0009007">
    <property type="term" value="F:site-specific DNA-methyltransferase (adenine-specific) activity"/>
    <property type="evidence" value="ECO:0007669"/>
    <property type="project" value="UniProtKB-EC"/>
</dbReference>
<evidence type="ECO:0000256" key="4">
    <source>
        <dbReference type="ARBA" id="ARBA00047942"/>
    </source>
</evidence>
<evidence type="ECO:0000259" key="8">
    <source>
        <dbReference type="Pfam" id="PF20473"/>
    </source>
</evidence>
<dbReference type="SUPFAM" id="SSF53335">
    <property type="entry name" value="S-adenosyl-L-methionine-dependent methyltransferases"/>
    <property type="match status" value="1"/>
</dbReference>
<keyword evidence="2 9" id="KW-0489">Methyltransferase</keyword>
<dbReference type="GO" id="GO:0003676">
    <property type="term" value="F:nucleic acid binding"/>
    <property type="evidence" value="ECO:0007669"/>
    <property type="project" value="InterPro"/>
</dbReference>
<dbReference type="InterPro" id="IPR050953">
    <property type="entry name" value="N4_N6_ade-DNA_methylase"/>
</dbReference>
<keyword evidence="3" id="KW-0808">Transferase</keyword>
<proteinExistence type="predicted"/>
<dbReference type="InterPro" id="IPR029063">
    <property type="entry name" value="SAM-dependent_MTases_sf"/>
</dbReference>
<evidence type="ECO:0000259" key="7">
    <source>
        <dbReference type="Pfam" id="PF20466"/>
    </source>
</evidence>
<dbReference type="GO" id="GO:0032259">
    <property type="term" value="P:methylation"/>
    <property type="evidence" value="ECO:0007669"/>
    <property type="project" value="UniProtKB-KW"/>
</dbReference>
<feature type="domain" description="MmeI-like N-terminal" evidence="5">
    <location>
        <begin position="9"/>
        <end position="210"/>
    </location>
</feature>
<dbReference type="Gene3D" id="3.40.50.150">
    <property type="entry name" value="Vaccinia Virus protein VP39"/>
    <property type="match status" value="1"/>
</dbReference>
<dbReference type="InterPro" id="IPR002052">
    <property type="entry name" value="DNA_methylase_N6_adenine_CS"/>
</dbReference>
<dbReference type="Pfam" id="PF20473">
    <property type="entry name" value="MmeI_Mtase"/>
    <property type="match status" value="1"/>
</dbReference>
<evidence type="ECO:0000259" key="5">
    <source>
        <dbReference type="Pfam" id="PF20464"/>
    </source>
</evidence>
<evidence type="ECO:0000256" key="3">
    <source>
        <dbReference type="ARBA" id="ARBA00022679"/>
    </source>
</evidence>
<dbReference type="AlphaFoldDB" id="A0AAU8JCW9"/>
<dbReference type="Pfam" id="PF20465">
    <property type="entry name" value="MmeI_hel"/>
    <property type="match status" value="1"/>
</dbReference>
<dbReference type="PANTHER" id="PTHR33841:SF1">
    <property type="entry name" value="DNA METHYLTRANSFERASE A"/>
    <property type="match status" value="1"/>
</dbReference>
<dbReference type="InterPro" id="IPR046817">
    <property type="entry name" value="MmeI_N"/>
</dbReference>
<protein>
    <recommendedName>
        <fullName evidence="1">site-specific DNA-methyltransferase (adenine-specific)</fullName>
        <ecNumber evidence="1">2.1.1.72</ecNumber>
    </recommendedName>
</protein>
<reference evidence="9" key="1">
    <citation type="submission" date="2024-07" db="EMBL/GenBank/DDBJ databases">
        <authorList>
            <person name="Kim Y.J."/>
            <person name="Jeong J.Y."/>
        </authorList>
    </citation>
    <scope>NUCLEOTIDE SEQUENCE</scope>
    <source>
        <strain evidence="9">GIHE-MW2</strain>
    </source>
</reference>
<accession>A0AAU8JCW9</accession>
<feature type="domain" description="MmeI-like DNA-methyltransferase" evidence="8">
    <location>
        <begin position="386"/>
        <end position="678"/>
    </location>
</feature>
<dbReference type="EC" id="2.1.1.72" evidence="1"/>
<dbReference type="REBASE" id="844948">
    <property type="entry name" value="Pra2ORF5149P"/>
</dbReference>
<evidence type="ECO:0000256" key="1">
    <source>
        <dbReference type="ARBA" id="ARBA00011900"/>
    </source>
</evidence>
<evidence type="ECO:0000259" key="6">
    <source>
        <dbReference type="Pfam" id="PF20465"/>
    </source>
</evidence>